<evidence type="ECO:0000256" key="9">
    <source>
        <dbReference type="ARBA" id="ARBA00023002"/>
    </source>
</evidence>
<feature type="binding site" evidence="15">
    <location>
        <position position="153"/>
    </location>
    <ligand>
        <name>substrate</name>
    </ligand>
</feature>
<dbReference type="Gene3D" id="3.50.50.60">
    <property type="entry name" value="FAD/NAD(P)-binding domain"/>
    <property type="match status" value="1"/>
</dbReference>
<keyword evidence="19" id="KW-1185">Reference proteome</keyword>
<keyword evidence="11" id="KW-1015">Disulfide bond</keyword>
<feature type="binding site" evidence="15">
    <location>
        <position position="521"/>
    </location>
    <ligand>
        <name>FAD</name>
        <dbReference type="ChEBI" id="CHEBI:57692"/>
    </ligand>
</feature>
<sequence length="591" mass="67084">MLKSFFTHFLFGYECLFEKVFGAPHLAKEMAPTSFALQVPKAKDMSIFFLSALLFFSALRSCYTDDSSLLKRCFQDAEYENYLDIAKNGLGKALHPRHVLIVGAGMAGLSAAYTLTEAGHQVTVLEASDRVGGRVETYRNEQEGWYADLGPMRLPQVHRIVHEYVRKFGLSLTEFFPEDENAWYLIDNIRKRVGEVKRNPSLLNYTVYPSEEGKTAGQLYAESLRQFEEELKRTNCSYVLDKYDTFSTKEYLTEIANLSHGAVEMIGDLLSEDAGYFESFVESMRDAMIFSSGRRFDQIIGGFDQLPTAIYRNISKRVQLCSKVVRMEQAGESVTAVYQTANKALFSVTADYAVVTSTAKATRRIHFEPPLSRDKSHALRSIHYRSATKVFLACTEKFWEADGIRGGKSTTDRPARFVYYVSQNFSGDVGVVLASYVYSDDSSFFHSLSHDDIISIILDDLSAIHRLPKDYIQAACQSCVIKRWSLDKYSMAGFASFTPYQFVDYSEPLKAPEGRIYFAGEHTTQVHGWLDSAIMSGLRAAREINLAFEKQHFLNRDKSKYCYEFGEKEVGYMRDPSNRWIQEVDGLCGTD</sequence>
<dbReference type="GO" id="GO:0042742">
    <property type="term" value="P:defense response to bacterium"/>
    <property type="evidence" value="ECO:0007669"/>
    <property type="project" value="UniProtKB-KW"/>
</dbReference>
<dbReference type="AlphaFoldDB" id="A0AA35VQ10"/>
<evidence type="ECO:0000256" key="3">
    <source>
        <dbReference type="ARBA" id="ARBA00005465"/>
    </source>
</evidence>
<feature type="binding site" evidence="15">
    <location>
        <position position="324"/>
    </location>
    <ligand>
        <name>FAD</name>
        <dbReference type="ChEBI" id="CHEBI:57692"/>
    </ligand>
</feature>
<evidence type="ECO:0000256" key="6">
    <source>
        <dbReference type="ARBA" id="ARBA00022630"/>
    </source>
</evidence>
<evidence type="ECO:0000313" key="18">
    <source>
        <dbReference type="EMBL" id="CAI7935074.1"/>
    </source>
</evidence>
<dbReference type="PANTHER" id="PTHR10742">
    <property type="entry name" value="FLAVIN MONOAMINE OXIDASE"/>
    <property type="match status" value="1"/>
</dbReference>
<evidence type="ECO:0000256" key="5">
    <source>
        <dbReference type="ARBA" id="ARBA00022529"/>
    </source>
</evidence>
<keyword evidence="7" id="KW-0800">Toxin</keyword>
<dbReference type="PRINTS" id="PR00757">
    <property type="entry name" value="AMINEOXDASEF"/>
</dbReference>
<dbReference type="SUPFAM" id="SSF54373">
    <property type="entry name" value="FAD-linked reductases, C-terminal domain"/>
    <property type="match status" value="1"/>
</dbReference>
<evidence type="ECO:0000256" key="4">
    <source>
        <dbReference type="ARBA" id="ARBA00022525"/>
    </source>
</evidence>
<dbReference type="Gene3D" id="3.90.660.10">
    <property type="match status" value="1"/>
</dbReference>
<gene>
    <name evidence="18" type="ORF">PODLI_1B043195</name>
</gene>
<protein>
    <recommendedName>
        <fullName evidence="16">Amine oxidase</fullName>
        <ecNumber evidence="16">1.4.3.-</ecNumber>
    </recommendedName>
</protein>
<evidence type="ECO:0000256" key="13">
    <source>
        <dbReference type="ARBA" id="ARBA00023240"/>
    </source>
</evidence>
<evidence type="ECO:0000256" key="8">
    <source>
        <dbReference type="ARBA" id="ARBA00022827"/>
    </source>
</evidence>
<evidence type="ECO:0000256" key="10">
    <source>
        <dbReference type="ARBA" id="ARBA00023022"/>
    </source>
</evidence>
<dbReference type="SUPFAM" id="SSF51905">
    <property type="entry name" value="FAD/NAD(P)-binding domain"/>
    <property type="match status" value="1"/>
</dbReference>
<comment type="catalytic activity">
    <reaction evidence="14">
        <text>an L-alpha-amino acid + O2 + H2O = a 2-oxocarboxylate + H2O2 + NH4(+)</text>
        <dbReference type="Rhea" id="RHEA:13781"/>
        <dbReference type="ChEBI" id="CHEBI:15377"/>
        <dbReference type="ChEBI" id="CHEBI:15379"/>
        <dbReference type="ChEBI" id="CHEBI:16240"/>
        <dbReference type="ChEBI" id="CHEBI:28938"/>
        <dbReference type="ChEBI" id="CHEBI:35179"/>
        <dbReference type="ChEBI" id="CHEBI:59869"/>
        <dbReference type="EC" id="1.4.3.2"/>
    </reaction>
</comment>
<keyword evidence="10" id="KW-0044">Antibiotic</keyword>
<evidence type="ECO:0000259" key="17">
    <source>
        <dbReference type="Pfam" id="PF01593"/>
    </source>
</evidence>
<feature type="binding site" evidence="15">
    <location>
        <begin position="126"/>
        <end position="127"/>
    </location>
    <ligand>
        <name>FAD</name>
        <dbReference type="ChEBI" id="CHEBI:57692"/>
    </ligand>
</feature>
<dbReference type="GO" id="GO:0009063">
    <property type="term" value="P:amino acid catabolic process"/>
    <property type="evidence" value="ECO:0007669"/>
    <property type="project" value="TreeGrafter"/>
</dbReference>
<keyword evidence="6 16" id="KW-0285">Flavoprotein</keyword>
<dbReference type="EMBL" id="CANTUW010000045">
    <property type="protein sequence ID" value="CAI7935074.1"/>
    <property type="molecule type" value="Genomic_DNA"/>
</dbReference>
<dbReference type="GO" id="GO:0001716">
    <property type="term" value="F:L-amino-acid oxidase activity"/>
    <property type="evidence" value="ECO:0007669"/>
    <property type="project" value="UniProtKB-EC"/>
</dbReference>
<evidence type="ECO:0000313" key="19">
    <source>
        <dbReference type="Proteomes" id="UP001178461"/>
    </source>
</evidence>
<evidence type="ECO:0000256" key="11">
    <source>
        <dbReference type="ARBA" id="ARBA00023157"/>
    </source>
</evidence>
<evidence type="ECO:0000256" key="1">
    <source>
        <dbReference type="ARBA" id="ARBA00001974"/>
    </source>
</evidence>
<dbReference type="FunFam" id="3.50.50.60:FF:000450">
    <property type="entry name" value="Amine oxidase"/>
    <property type="match status" value="1"/>
</dbReference>
<proteinExistence type="inferred from homology"/>
<keyword evidence="8 16" id="KW-0274">FAD</keyword>
<dbReference type="EC" id="1.4.3.-" evidence="16"/>
<evidence type="ECO:0000256" key="14">
    <source>
        <dbReference type="ARBA" id="ARBA00047637"/>
    </source>
</evidence>
<dbReference type="FunFam" id="1.10.405.10:FF:000004">
    <property type="entry name" value="Amine oxidase"/>
    <property type="match status" value="1"/>
</dbReference>
<accession>A0AA35VQ10</accession>
<dbReference type="InterPro" id="IPR050281">
    <property type="entry name" value="Flavin_monoamine_oxidase"/>
</dbReference>
<evidence type="ECO:0000256" key="15">
    <source>
        <dbReference type="PIRSR" id="PIRSR601613-1"/>
    </source>
</evidence>
<dbReference type="Pfam" id="PF01593">
    <property type="entry name" value="Amino_oxidase"/>
    <property type="match status" value="1"/>
</dbReference>
<evidence type="ECO:0000256" key="7">
    <source>
        <dbReference type="ARBA" id="ARBA00022656"/>
    </source>
</evidence>
<dbReference type="Proteomes" id="UP001178461">
    <property type="component" value="Unassembled WGS sequence"/>
</dbReference>
<comment type="cofactor">
    <cofactor evidence="1 16">
        <name>FAD</name>
        <dbReference type="ChEBI" id="CHEBI:57692"/>
    </cofactor>
</comment>
<comment type="similarity">
    <text evidence="3">Belongs to the flavin monoamine oxidase family. FIG1 subfamily.</text>
</comment>
<dbReference type="InterPro" id="IPR036188">
    <property type="entry name" value="FAD/NAD-bd_sf"/>
</dbReference>
<keyword evidence="13" id="KW-1199">Hemostasis impairing toxin</keyword>
<dbReference type="InterPro" id="IPR001613">
    <property type="entry name" value="Flavin_amine_oxidase"/>
</dbReference>
<keyword evidence="4" id="KW-0964">Secreted</keyword>
<dbReference type="Gene3D" id="1.10.405.10">
    <property type="entry name" value="Guanine Nucleotide Dissociation Inhibitor, domain 1"/>
    <property type="match status" value="1"/>
</dbReference>
<name>A0AA35VQ10_9SAUR</name>
<keyword evidence="9 16" id="KW-0560">Oxidoreductase</keyword>
<evidence type="ECO:0000256" key="2">
    <source>
        <dbReference type="ARBA" id="ARBA00004613"/>
    </source>
</evidence>
<comment type="caution">
    <text evidence="18">The sequence shown here is derived from an EMBL/GenBank/DDBJ whole genome shotgun (WGS) entry which is preliminary data.</text>
</comment>
<dbReference type="InterPro" id="IPR002937">
    <property type="entry name" value="Amino_oxidase"/>
</dbReference>
<comment type="subcellular location">
    <subcellularLocation>
        <location evidence="2">Secreted</location>
    </subcellularLocation>
</comment>
<dbReference type="GO" id="GO:0005576">
    <property type="term" value="C:extracellular region"/>
    <property type="evidence" value="ECO:0007669"/>
    <property type="project" value="UniProtKB-SubCell"/>
</dbReference>
<dbReference type="GO" id="GO:0090729">
    <property type="term" value="F:toxin activity"/>
    <property type="evidence" value="ECO:0007669"/>
    <property type="project" value="UniProtKB-KW"/>
</dbReference>
<feature type="domain" description="Amine oxidase" evidence="17">
    <location>
        <begin position="106"/>
        <end position="544"/>
    </location>
</feature>
<feature type="binding site" evidence="15">
    <location>
        <begin position="150"/>
        <end position="153"/>
    </location>
    <ligand>
        <name>FAD</name>
        <dbReference type="ChEBI" id="CHEBI:57692"/>
    </ligand>
</feature>
<keyword evidence="5" id="KW-0929">Antimicrobial</keyword>
<keyword evidence="12" id="KW-0325">Glycoprotein</keyword>
<evidence type="ECO:0000256" key="16">
    <source>
        <dbReference type="RuleBase" id="RU362067"/>
    </source>
</evidence>
<evidence type="ECO:0000256" key="12">
    <source>
        <dbReference type="ARBA" id="ARBA00023180"/>
    </source>
</evidence>
<organism evidence="18 19">
    <name type="scientific">Podarcis lilfordi</name>
    <name type="common">Lilford's wall lizard</name>
    <dbReference type="NCBI Taxonomy" id="74358"/>
    <lineage>
        <taxon>Eukaryota</taxon>
        <taxon>Metazoa</taxon>
        <taxon>Chordata</taxon>
        <taxon>Craniata</taxon>
        <taxon>Vertebrata</taxon>
        <taxon>Euteleostomi</taxon>
        <taxon>Lepidosauria</taxon>
        <taxon>Squamata</taxon>
        <taxon>Bifurcata</taxon>
        <taxon>Unidentata</taxon>
        <taxon>Episquamata</taxon>
        <taxon>Laterata</taxon>
        <taxon>Lacertibaenia</taxon>
        <taxon>Lacertidae</taxon>
        <taxon>Podarcis</taxon>
    </lineage>
</organism>
<dbReference type="PANTHER" id="PTHR10742:SF355">
    <property type="entry name" value="AMINE OXIDASE"/>
    <property type="match status" value="1"/>
</dbReference>
<reference evidence="18" key="1">
    <citation type="submission" date="2022-12" db="EMBL/GenBank/DDBJ databases">
        <authorList>
            <person name="Alioto T."/>
            <person name="Alioto T."/>
            <person name="Gomez Garrido J."/>
        </authorList>
    </citation>
    <scope>NUCLEOTIDE SEQUENCE</scope>
</reference>